<dbReference type="AlphaFoldDB" id="A0AAD4VQ88"/>
<protein>
    <recommendedName>
        <fullName evidence="1">RPW8 domain-containing protein</fullName>
    </recommendedName>
</protein>
<evidence type="ECO:0000313" key="2">
    <source>
        <dbReference type="EMBL" id="KAI5329285.1"/>
    </source>
</evidence>
<evidence type="ECO:0000259" key="1">
    <source>
        <dbReference type="Pfam" id="PF05659"/>
    </source>
</evidence>
<name>A0AAD4VQ88_PRUDU</name>
<dbReference type="EMBL" id="JAJFAZ020000005">
    <property type="protein sequence ID" value="KAI5329285.1"/>
    <property type="molecule type" value="Genomic_DNA"/>
</dbReference>
<sequence>MGKRRTVLNEKFKPLLKNLKFTLDSLLPRISQQMGDENNVKLGLFKDELESLGRQMKEGTRLLVKLSKPVSLWNCCIWYNWCNYTELSYMDQLVPLNKSLTILLETLKLLQEARDVKECSLSDNEQDEWERRLLDLLRVQTAGNVQEFSASNEEETKVHGQTVGELFWVMFDTVVEVKYKTNMFKCPLQHIKLTLDFLRPYIGTAELNLPNQDLEFVRIQIEKGVELVRKCSKQARCKKYEYTNKLFELNQYFQGLLDILMMRQARKVRKCHETETVIKRIEESGVIQNQTQIECTKLDQDFQRVLNILRAWLARNVRAGNVRRQFGDVREGLVSLIKRTEERVVC</sequence>
<keyword evidence="3" id="KW-1185">Reference proteome</keyword>
<comment type="caution">
    <text evidence="2">The sequence shown here is derived from an EMBL/GenBank/DDBJ whole genome shotgun (WGS) entry which is preliminary data.</text>
</comment>
<dbReference type="Proteomes" id="UP001054821">
    <property type="component" value="Chromosome 5"/>
</dbReference>
<gene>
    <name evidence="2" type="ORF">L3X38_028682</name>
</gene>
<evidence type="ECO:0000313" key="3">
    <source>
        <dbReference type="Proteomes" id="UP001054821"/>
    </source>
</evidence>
<reference evidence="2 3" key="1">
    <citation type="journal article" date="2022" name="G3 (Bethesda)">
        <title>Whole-genome sequence and methylome profiling of the almond [Prunus dulcis (Mill.) D.A. Webb] cultivar 'Nonpareil'.</title>
        <authorList>
            <person name="D'Amico-Willman K.M."/>
            <person name="Ouma W.Z."/>
            <person name="Meulia T."/>
            <person name="Sideli G.M."/>
            <person name="Gradziel T.M."/>
            <person name="Fresnedo-Ramirez J."/>
        </authorList>
    </citation>
    <scope>NUCLEOTIDE SEQUENCE [LARGE SCALE GENOMIC DNA]</scope>
    <source>
        <strain evidence="2">Clone GOH B32 T37-40</strain>
    </source>
</reference>
<accession>A0AAD4VQ88</accession>
<dbReference type="Pfam" id="PF05659">
    <property type="entry name" value="RPW8"/>
    <property type="match status" value="1"/>
</dbReference>
<proteinExistence type="predicted"/>
<organism evidence="2 3">
    <name type="scientific">Prunus dulcis</name>
    <name type="common">Almond</name>
    <name type="synonym">Amygdalus dulcis</name>
    <dbReference type="NCBI Taxonomy" id="3755"/>
    <lineage>
        <taxon>Eukaryota</taxon>
        <taxon>Viridiplantae</taxon>
        <taxon>Streptophyta</taxon>
        <taxon>Embryophyta</taxon>
        <taxon>Tracheophyta</taxon>
        <taxon>Spermatophyta</taxon>
        <taxon>Magnoliopsida</taxon>
        <taxon>eudicotyledons</taxon>
        <taxon>Gunneridae</taxon>
        <taxon>Pentapetalae</taxon>
        <taxon>rosids</taxon>
        <taxon>fabids</taxon>
        <taxon>Rosales</taxon>
        <taxon>Rosaceae</taxon>
        <taxon>Amygdaloideae</taxon>
        <taxon>Amygdaleae</taxon>
        <taxon>Prunus</taxon>
    </lineage>
</organism>
<dbReference type="InterPro" id="IPR008808">
    <property type="entry name" value="Powdery_mildew-R_dom"/>
</dbReference>
<feature type="domain" description="RPW8" evidence="1">
    <location>
        <begin position="159"/>
        <end position="264"/>
    </location>
</feature>